<protein>
    <submittedName>
        <fullName evidence="2">Phosphoribosyltransferase</fullName>
    </submittedName>
</protein>
<proteinExistence type="predicted"/>
<evidence type="ECO:0000313" key="3">
    <source>
        <dbReference type="Proteomes" id="UP001203207"/>
    </source>
</evidence>
<keyword evidence="3" id="KW-1185">Reference proteome</keyword>
<organism evidence="2 3">
    <name type="scientific">Natronocalculus amylovorans</name>
    <dbReference type="NCBI Taxonomy" id="2917812"/>
    <lineage>
        <taxon>Archaea</taxon>
        <taxon>Methanobacteriati</taxon>
        <taxon>Methanobacteriota</taxon>
        <taxon>Stenosarchaea group</taxon>
        <taxon>Halobacteria</taxon>
        <taxon>Halobacteriales</taxon>
        <taxon>Haloferacaceae</taxon>
        <taxon>Natronocalculus</taxon>
    </lineage>
</organism>
<sequence length="210" mass="22103">MTFVDRHDAGVKLAAKLQTEDIEPDYVFAIPRGGLPVAKPVADAFSVPLGVVIGTKIGAPHNPELAIGAVAADGSMWLNEPVIAQLDVDAAYIEQERTKEAEAAAAKVEQYPQAEIGSVDGAVAVLVDDGIATGATARACLQQLITANAGTVVLAVPVAPEETVTELKSIADRVVVVDIPRWFGAVGSHYRNFTQVSDEEAISYLRDANE</sequence>
<reference evidence="2" key="1">
    <citation type="journal article" date="2022" name="Syst. Appl. Microbiol.">
        <title>Natronocalculus amylovorans gen. nov., sp. nov., and Natranaeroarchaeum aerophilus sp. nov., dominant culturable amylolytic natronoarchaea from hypersaline soda lakes in southwestern Siberia.</title>
        <authorList>
            <person name="Sorokin D.Y."/>
            <person name="Elcheninov A.G."/>
            <person name="Khizhniak T.V."/>
            <person name="Koenen M."/>
            <person name="Bale N.J."/>
            <person name="Damste J.S.S."/>
            <person name="Kublanov I.V."/>
        </authorList>
    </citation>
    <scope>NUCLEOTIDE SEQUENCE</scope>
    <source>
        <strain evidence="2">AArc-St2</strain>
    </source>
</reference>
<gene>
    <name evidence="2" type="ORF">AArcSt2_03070</name>
</gene>
<dbReference type="SUPFAM" id="SSF53271">
    <property type="entry name" value="PRTase-like"/>
    <property type="match status" value="1"/>
</dbReference>
<name>A0AAE3FVZ8_9EURY</name>
<evidence type="ECO:0000313" key="2">
    <source>
        <dbReference type="EMBL" id="MCL9815915.1"/>
    </source>
</evidence>
<dbReference type="RefSeq" id="WP_250582831.1">
    <property type="nucleotide sequence ID" value="NZ_JAKRVX010000001.1"/>
</dbReference>
<dbReference type="Gene3D" id="3.40.50.2020">
    <property type="match status" value="1"/>
</dbReference>
<keyword evidence="2" id="KW-0328">Glycosyltransferase</keyword>
<accession>A0AAE3FVZ8</accession>
<dbReference type="EMBL" id="JAKRVX010000001">
    <property type="protein sequence ID" value="MCL9815915.1"/>
    <property type="molecule type" value="Genomic_DNA"/>
</dbReference>
<dbReference type="InterPro" id="IPR000836">
    <property type="entry name" value="PRTase_dom"/>
</dbReference>
<reference evidence="2" key="2">
    <citation type="submission" date="2022-02" db="EMBL/GenBank/DDBJ databases">
        <authorList>
            <person name="Elcheninov A.G."/>
            <person name="Sorokin D.Y."/>
            <person name="Kublanov I.V."/>
        </authorList>
    </citation>
    <scope>NUCLEOTIDE SEQUENCE</scope>
    <source>
        <strain evidence="2">AArc-St2</strain>
    </source>
</reference>
<dbReference type="Gene3D" id="3.30.1310.20">
    <property type="entry name" value="PRTase-like"/>
    <property type="match status" value="1"/>
</dbReference>
<dbReference type="GO" id="GO:0016757">
    <property type="term" value="F:glycosyltransferase activity"/>
    <property type="evidence" value="ECO:0007669"/>
    <property type="project" value="UniProtKB-KW"/>
</dbReference>
<dbReference type="Pfam" id="PF00156">
    <property type="entry name" value="Pribosyltran"/>
    <property type="match status" value="1"/>
</dbReference>
<dbReference type="AlphaFoldDB" id="A0AAE3FVZ8"/>
<evidence type="ECO:0000259" key="1">
    <source>
        <dbReference type="Pfam" id="PF00156"/>
    </source>
</evidence>
<keyword evidence="2" id="KW-0808">Transferase</keyword>
<comment type="caution">
    <text evidence="2">The sequence shown here is derived from an EMBL/GenBank/DDBJ whole genome shotgun (WGS) entry which is preliminary data.</text>
</comment>
<dbReference type="CDD" id="cd06223">
    <property type="entry name" value="PRTases_typeI"/>
    <property type="match status" value="1"/>
</dbReference>
<feature type="domain" description="Phosphoribosyltransferase" evidence="1">
    <location>
        <begin position="12"/>
        <end position="183"/>
    </location>
</feature>
<dbReference type="InterPro" id="IPR029057">
    <property type="entry name" value="PRTase-like"/>
</dbReference>
<dbReference type="Proteomes" id="UP001203207">
    <property type="component" value="Unassembled WGS sequence"/>
</dbReference>